<accession>B1G971</accession>
<feature type="signal peptide" evidence="1">
    <location>
        <begin position="1"/>
        <end position="18"/>
    </location>
</feature>
<name>B1G971_PARG4</name>
<keyword evidence="1" id="KW-0732">Signal</keyword>
<feature type="chain" id="PRO_5044481744" description="Lipoprotein" evidence="1">
    <location>
        <begin position="19"/>
        <end position="55"/>
    </location>
</feature>
<evidence type="ECO:0000256" key="1">
    <source>
        <dbReference type="SAM" id="SignalP"/>
    </source>
</evidence>
<evidence type="ECO:0008006" key="4">
    <source>
        <dbReference type="Google" id="ProtNLM"/>
    </source>
</evidence>
<dbReference type="Proteomes" id="UP000005045">
    <property type="component" value="Unassembled WGS sequence"/>
</dbReference>
<reference evidence="2 3" key="1">
    <citation type="submission" date="2008-03" db="EMBL/GenBank/DDBJ databases">
        <title>Sequencing of the draft genome and assembly of Burkholderia graminis C4D1M.</title>
        <authorList>
            <consortium name="US DOE Joint Genome Institute (JGI-PGF)"/>
            <person name="Copeland A."/>
            <person name="Lucas S."/>
            <person name="Lapidus A."/>
            <person name="Glavina del Rio T."/>
            <person name="Dalin E."/>
            <person name="Tice H."/>
            <person name="Bruce D."/>
            <person name="Goodwin L."/>
            <person name="Pitluck S."/>
            <person name="Larimer F."/>
            <person name="Land M.L."/>
            <person name="Hauser L."/>
            <person name="Tiedje J."/>
            <person name="Richardson P."/>
        </authorList>
    </citation>
    <scope>NUCLEOTIDE SEQUENCE [LARGE SCALE GENOMIC DNA]</scope>
    <source>
        <strain evidence="3">ATCC 700544 / DSM 17151 / LMG 18924 / NCIMB 13744 / C4D1M</strain>
    </source>
</reference>
<keyword evidence="3" id="KW-1185">Reference proteome</keyword>
<gene>
    <name evidence="2" type="ORF">BgramDRAFT_5908</name>
</gene>
<protein>
    <recommendedName>
        <fullName evidence="4">Lipoprotein</fullName>
    </recommendedName>
</protein>
<dbReference type="AlphaFoldDB" id="B1G971"/>
<comment type="caution">
    <text evidence="2">The sequence shown here is derived from an EMBL/GenBank/DDBJ whole genome shotgun (WGS) entry which is preliminary data.</text>
</comment>
<dbReference type="RefSeq" id="WP_006052475.1">
    <property type="nucleotide sequence ID" value="NZ_ABLD01000029.1"/>
</dbReference>
<organism evidence="2 3">
    <name type="scientific">Paraburkholderia graminis (strain ATCC 700544 / DSM 17151 / LMG 18924 / NCIMB 13744 / C4D1M)</name>
    <dbReference type="NCBI Taxonomy" id="396598"/>
    <lineage>
        <taxon>Bacteria</taxon>
        <taxon>Pseudomonadati</taxon>
        <taxon>Pseudomonadota</taxon>
        <taxon>Betaproteobacteria</taxon>
        <taxon>Burkholderiales</taxon>
        <taxon>Burkholderiaceae</taxon>
        <taxon>Paraburkholderia</taxon>
    </lineage>
</organism>
<evidence type="ECO:0000313" key="2">
    <source>
        <dbReference type="EMBL" id="EDT07332.1"/>
    </source>
</evidence>
<dbReference type="EMBL" id="ABLD01000029">
    <property type="protein sequence ID" value="EDT07332.1"/>
    <property type="molecule type" value="Genomic_DNA"/>
</dbReference>
<sequence length="55" mass="5855">MRALILLCGLLSSCTVLYVSGSGNTICDSNTHGDFGITRTPAQPLLDRLRGHATH</sequence>
<evidence type="ECO:0000313" key="3">
    <source>
        <dbReference type="Proteomes" id="UP000005045"/>
    </source>
</evidence>
<proteinExistence type="predicted"/>